<sequence>LMKPITTTVTATTTTTTTTEKKIQIPFVISIFKSLPKILCLCIKRLIITFFFVSGYLIVKLIDKLINCFSFKFIEICGAKFWQDGPAYVVLDNSRSFFLPVIFKLLSNILRDEENLDIYDIKVSKKFNGILIFELTIISIFFDNFHHSNCHNHKLTLGQQQQKQKQFYAVDLSDLNGHGYPVEQPNKQIKKRIDSLEQKLC</sequence>
<dbReference type="Proteomes" id="UP000790347">
    <property type="component" value="Unassembled WGS sequence"/>
</dbReference>
<feature type="non-terminal residue" evidence="1">
    <location>
        <position position="201"/>
    </location>
</feature>
<gene>
    <name evidence="1" type="ORF">DERF_004457</name>
</gene>
<protein>
    <submittedName>
        <fullName evidence="1">Uncharacterized protein</fullName>
    </submittedName>
</protein>
<evidence type="ECO:0000313" key="1">
    <source>
        <dbReference type="EMBL" id="KAH9520767.1"/>
    </source>
</evidence>
<accession>A0A922L7R1</accession>
<reference evidence="1" key="1">
    <citation type="submission" date="2013-05" db="EMBL/GenBank/DDBJ databases">
        <authorList>
            <person name="Yim A.K.Y."/>
            <person name="Chan T.F."/>
            <person name="Ji K.M."/>
            <person name="Liu X.Y."/>
            <person name="Zhou J.W."/>
            <person name="Li R.Q."/>
            <person name="Yang K.Y."/>
            <person name="Li J."/>
            <person name="Li M."/>
            <person name="Law P.T.W."/>
            <person name="Wu Y.L."/>
            <person name="Cai Z.L."/>
            <person name="Qin H."/>
            <person name="Bao Y."/>
            <person name="Leung R.K.K."/>
            <person name="Ng P.K.S."/>
            <person name="Zou J."/>
            <person name="Zhong X.J."/>
            <person name="Ran P.X."/>
            <person name="Zhong N.S."/>
            <person name="Liu Z.G."/>
            <person name="Tsui S.K.W."/>
        </authorList>
    </citation>
    <scope>NUCLEOTIDE SEQUENCE</scope>
    <source>
        <strain evidence="1">Derf</strain>
        <tissue evidence="1">Whole organism</tissue>
    </source>
</reference>
<comment type="caution">
    <text evidence="1">The sequence shown here is derived from an EMBL/GenBank/DDBJ whole genome shotgun (WGS) entry which is preliminary data.</text>
</comment>
<reference evidence="1" key="2">
    <citation type="journal article" date="2022" name="Res Sq">
        <title>Comparative Genomics Reveals Insights into the Divergent Evolution of Astigmatic Mites and Household Pest Adaptations.</title>
        <authorList>
            <person name="Xiong Q."/>
            <person name="Wan A.T.-Y."/>
            <person name="Liu X.-Y."/>
            <person name="Fung C.S.-H."/>
            <person name="Xiao X."/>
            <person name="Malainual N."/>
            <person name="Hou J."/>
            <person name="Wang L."/>
            <person name="Wang M."/>
            <person name="Yang K."/>
            <person name="Cui Y."/>
            <person name="Leung E."/>
            <person name="Nong W."/>
            <person name="Shin S.-K."/>
            <person name="Au S."/>
            <person name="Jeong K.Y."/>
            <person name="Chew F.T."/>
            <person name="Hui J."/>
            <person name="Leung T.F."/>
            <person name="Tungtrongchitr A."/>
            <person name="Zhong N."/>
            <person name="Liu Z."/>
            <person name="Tsui S."/>
        </authorList>
    </citation>
    <scope>NUCLEOTIDE SEQUENCE</scope>
    <source>
        <strain evidence="1">Derf</strain>
        <tissue evidence="1">Whole organism</tissue>
    </source>
</reference>
<proteinExistence type="predicted"/>
<dbReference type="EMBL" id="ASGP02000002">
    <property type="protein sequence ID" value="KAH9520767.1"/>
    <property type="molecule type" value="Genomic_DNA"/>
</dbReference>
<keyword evidence="2" id="KW-1185">Reference proteome</keyword>
<dbReference type="AlphaFoldDB" id="A0A922L7R1"/>
<name>A0A922L7R1_DERFA</name>
<organism evidence="1 2">
    <name type="scientific">Dermatophagoides farinae</name>
    <name type="common">American house dust mite</name>
    <dbReference type="NCBI Taxonomy" id="6954"/>
    <lineage>
        <taxon>Eukaryota</taxon>
        <taxon>Metazoa</taxon>
        <taxon>Ecdysozoa</taxon>
        <taxon>Arthropoda</taxon>
        <taxon>Chelicerata</taxon>
        <taxon>Arachnida</taxon>
        <taxon>Acari</taxon>
        <taxon>Acariformes</taxon>
        <taxon>Sarcoptiformes</taxon>
        <taxon>Astigmata</taxon>
        <taxon>Psoroptidia</taxon>
        <taxon>Analgoidea</taxon>
        <taxon>Pyroglyphidae</taxon>
        <taxon>Dermatophagoidinae</taxon>
        <taxon>Dermatophagoides</taxon>
    </lineage>
</organism>
<evidence type="ECO:0000313" key="2">
    <source>
        <dbReference type="Proteomes" id="UP000790347"/>
    </source>
</evidence>